<comment type="caution">
    <text evidence="4">The sequence shown here is derived from an EMBL/GenBank/DDBJ whole genome shotgun (WGS) entry which is preliminary data.</text>
</comment>
<feature type="signal peptide" evidence="2">
    <location>
        <begin position="1"/>
        <end position="32"/>
    </location>
</feature>
<keyword evidence="2" id="KW-0732">Signal</keyword>
<dbReference type="InterPro" id="IPR008979">
    <property type="entry name" value="Galactose-bd-like_sf"/>
</dbReference>
<evidence type="ECO:0000313" key="5">
    <source>
        <dbReference type="Proteomes" id="UP000325372"/>
    </source>
</evidence>
<organism evidence="4 5">
    <name type="scientific">Marinihelvus fidelis</name>
    <dbReference type="NCBI Taxonomy" id="2613842"/>
    <lineage>
        <taxon>Bacteria</taxon>
        <taxon>Pseudomonadati</taxon>
        <taxon>Pseudomonadota</taxon>
        <taxon>Gammaproteobacteria</taxon>
        <taxon>Chromatiales</taxon>
        <taxon>Wenzhouxiangellaceae</taxon>
        <taxon>Marinihelvus</taxon>
    </lineage>
</organism>
<feature type="region of interest" description="Disordered" evidence="1">
    <location>
        <begin position="249"/>
        <end position="272"/>
    </location>
</feature>
<dbReference type="Gene3D" id="2.60.120.260">
    <property type="entry name" value="Galactose-binding domain-like"/>
    <property type="match status" value="1"/>
</dbReference>
<dbReference type="SMART" id="SM00327">
    <property type="entry name" value="VWA"/>
    <property type="match status" value="2"/>
</dbReference>
<dbReference type="Gene3D" id="3.40.50.410">
    <property type="entry name" value="von Willebrand factor, type A domain"/>
    <property type="match status" value="2"/>
</dbReference>
<keyword evidence="5" id="KW-1185">Reference proteome</keyword>
<sequence>MNTRSIVGGARMNRRSWALAVMACALAPIAQAQNDPMAAVAEQAAVLESAPTLSQGAHDFDAGAMADGAFVWVQAEADGFYTLSLSQPGALVLVSFPNADGRYDGRTKPDRLASAAHLDTAPELGPLLLSTGHPYLLSVSSKTGAATLTVAKTADAPDLSEAPEAGATLTDGDLYFELTSTLELTLPASPSARKVEVIAETRARPDIRLDGVPVPPGGRYPLVTDSALKLRLQPPAGDAPPPRVLVRLGPAPDGLDETEPNEKTANPLTPGQPFRGMLLQNDDDLLSFSLDSPADLALAIDLPAPDARLDVELRRVEGSAATSLWSRAPARGGLASTPLSLAAGNYELLLERRDNAATAAAYTLSLTPGQAARPNQEAEPNDSLAAAQPLTDALRVSGSAAADDIDVYSFVVPDDKPEHLWRVFTVDADRVQLTGADGPVADVRATGRRSTADALALVPGEYFATVRAGGDYLLRVMDLGPRPSDFEGEPNNDANDGQRLVFGSGVRGGFHSKGDIDYYLFRLDGETAIELDIRPPEGGGMDAKLFQGRTQVGARVIFEDGEGAYTFRSLLPAGDWALALRSLEEAIQDTYEVNIKRLPALASNEPDDLPRQATKLPRDGDLAGTVGGFDPADQVFVPLPAGEGQAALLCATPPGSRPARQRLYHWSDDSKVADLREGIALFDYAPELGGAVRLGLDGGESAVDYACSLRFPPGTAAPDGTPLSADENGVMTLAPGQTGRVTLPAEGDDPVLALDLEPGQFGFASCRQPGAEALDPSSRVWVLEDVREPLRETLGDLKPLIAGEAPRLRLSRSYAQRLEGGELPMNIDCTLYTPAELPRPADMGPAAEFVIFETTTGADGEPTTQAGPPPPGLEALLAAEPPERQPEGDLPVTLAIAEPPTLAGFSDAGQQFTASVSVANDSPERQSLDIGFSVPGDGWQIEPASRTAELAPGSKAEITAHVTAPPWISPAQRPQLVVTASAGSAFAADAVAIPVLATSLPLDPVTYWHAPDALRGGLNVLHHGLGARITHWGDEAADDNVQAREAALHDGLAPHTGSVNLPPDVAFKLAVPAEIAGVMVQLRSTVDASRWPTAIEVHAPDGADGWRRVALAALRSNHAPQYLVFDQPVTVDRLRFTFPNENGNNQQVYIQDLQAIVTPGTHPQGLAPINIADPDLGGHVVWANSNFGGSWNSELLVARPERSNSGWPNPRKTRTATATLAFHQDRAARVQSIHWLGDEKDQLRIAAARVDASLEGPNGPWRSLGTLEAPATGDLQSTLTLPSPAWARYLRLTFDLPETGSPVGPDGIRVIEAPGHSVLGLWEDDQPRAAYEAMHDLAPDAAVEPIGGPSRDAAVALPMGQTVASSAVIERNEDWWSFEVPAGQVHGLQLSFERERPEVVAELSTSAGDSVALEQSGAANELQAVLQPGSYHLRVYEPPRSVVITWDTSGSVAHYIPRTLAAVRTWGRSLQPGRDALQLLPFGTEGFLLEDWAETPEALEPALRELPESQSSDSETALVIAAKGLQERQGARGIVVMTDAETSMRSELWPELLKTMPRVVALSVDSDSRANAAVMMDWANINGGRFQRVIGPLGLADGMDMANALFRAPKPYAMTATLEELVEPEGEAELTIQAVAGAPATGAVELILDASGSMLQQMEGRRRIDIAHEALTKLVTDTLPEGTPFAFRAFGLEEDACLTELKIPLAPLDRDAAARVIGAVPAINLAKTAIADSLRAAGNDLAEASEPRVVVLVTDGEETCDGDPEAAIEELRQAGLDARVNIVGFAIDDAALAETFAGWADAGGGSYFDASGAEALQGAIGDALKPRFDIIRTYLDGRQETVGRATLGETITVPAGRLTLAPGSAATGDAVTLQVAPQAQLTLDYAPGQGLSLLEQADE</sequence>
<proteinExistence type="predicted"/>
<evidence type="ECO:0000259" key="3">
    <source>
        <dbReference type="PROSITE" id="PS50234"/>
    </source>
</evidence>
<evidence type="ECO:0000256" key="1">
    <source>
        <dbReference type="SAM" id="MobiDB-lite"/>
    </source>
</evidence>
<protein>
    <submittedName>
        <fullName evidence="4">VWA domain-containing protein</fullName>
    </submittedName>
</protein>
<dbReference type="SUPFAM" id="SSF49785">
    <property type="entry name" value="Galactose-binding domain-like"/>
    <property type="match status" value="1"/>
</dbReference>
<dbReference type="Proteomes" id="UP000325372">
    <property type="component" value="Unassembled WGS sequence"/>
</dbReference>
<dbReference type="Gene3D" id="2.60.120.380">
    <property type="match status" value="2"/>
</dbReference>
<dbReference type="InterPro" id="IPR036465">
    <property type="entry name" value="vWFA_dom_sf"/>
</dbReference>
<feature type="domain" description="VWFA" evidence="3">
    <location>
        <begin position="1643"/>
        <end position="1824"/>
    </location>
</feature>
<dbReference type="EMBL" id="VYXP01000001">
    <property type="protein sequence ID" value="KAA9134150.1"/>
    <property type="molecule type" value="Genomic_DNA"/>
</dbReference>
<name>A0A5N0TGG9_9GAMM</name>
<accession>A0A5N0TGG9</accession>
<feature type="chain" id="PRO_5024451694" evidence="2">
    <location>
        <begin position="33"/>
        <end position="1899"/>
    </location>
</feature>
<evidence type="ECO:0000313" key="4">
    <source>
        <dbReference type="EMBL" id="KAA9134150.1"/>
    </source>
</evidence>
<dbReference type="PROSITE" id="PS50234">
    <property type="entry name" value="VWFA"/>
    <property type="match status" value="1"/>
</dbReference>
<gene>
    <name evidence="4" type="ORF">F3N42_00990</name>
</gene>
<evidence type="ECO:0000256" key="2">
    <source>
        <dbReference type="SAM" id="SignalP"/>
    </source>
</evidence>
<reference evidence="4 5" key="1">
    <citation type="submission" date="2019-09" db="EMBL/GenBank/DDBJ databases">
        <title>Wenzhouxiangella sp. Genome sequencing and assembly.</title>
        <authorList>
            <person name="Zhang R."/>
        </authorList>
    </citation>
    <scope>NUCLEOTIDE SEQUENCE [LARGE SCALE GENOMIC DNA]</scope>
    <source>
        <strain evidence="4 5">W260</strain>
    </source>
</reference>
<dbReference type="SUPFAM" id="SSF53300">
    <property type="entry name" value="vWA-like"/>
    <property type="match status" value="2"/>
</dbReference>
<dbReference type="Pfam" id="PF00092">
    <property type="entry name" value="VWA"/>
    <property type="match status" value="1"/>
</dbReference>
<dbReference type="InterPro" id="IPR002035">
    <property type="entry name" value="VWF_A"/>
</dbReference>